<organism evidence="3 4">
    <name type="scientific">Enterococcus avium</name>
    <name type="common">Streptococcus avium</name>
    <dbReference type="NCBI Taxonomy" id="33945"/>
    <lineage>
        <taxon>Bacteria</taxon>
        <taxon>Bacillati</taxon>
        <taxon>Bacillota</taxon>
        <taxon>Bacilli</taxon>
        <taxon>Lactobacillales</taxon>
        <taxon>Enterococcaceae</taxon>
        <taxon>Enterococcus</taxon>
    </lineage>
</organism>
<keyword evidence="1" id="KW-1133">Transmembrane helix</keyword>
<feature type="transmembrane region" description="Helical" evidence="1">
    <location>
        <begin position="43"/>
        <end position="72"/>
    </location>
</feature>
<evidence type="ECO:0000256" key="1">
    <source>
        <dbReference type="SAM" id="Phobius"/>
    </source>
</evidence>
<name>A0AAJ1MW51_ENTAV</name>
<evidence type="ECO:0000313" key="2">
    <source>
        <dbReference type="EMBL" id="MDT2402886.1"/>
    </source>
</evidence>
<feature type="transmembrane region" description="Helical" evidence="1">
    <location>
        <begin position="12"/>
        <end position="31"/>
    </location>
</feature>
<dbReference type="EMBL" id="JARPWH010000034">
    <property type="protein sequence ID" value="MDT2402886.1"/>
    <property type="molecule type" value="Genomic_DNA"/>
</dbReference>
<evidence type="ECO:0000313" key="4">
    <source>
        <dbReference type="Proteomes" id="UP001264335"/>
    </source>
</evidence>
<protein>
    <submittedName>
        <fullName evidence="3">Uncharacterized protein</fullName>
    </submittedName>
</protein>
<comment type="caution">
    <text evidence="3">The sequence shown here is derived from an EMBL/GenBank/DDBJ whole genome shotgun (WGS) entry which is preliminary data.</text>
</comment>
<keyword evidence="1" id="KW-0812">Transmembrane</keyword>
<gene>
    <name evidence="2" type="ORF">P7D43_10910</name>
    <name evidence="3" type="ORF">P7D79_14950</name>
</gene>
<dbReference type="EMBL" id="JARPWY010000046">
    <property type="protein sequence ID" value="MDT2515522.1"/>
    <property type="molecule type" value="Genomic_DNA"/>
</dbReference>
<dbReference type="AlphaFoldDB" id="A0AAJ1MW51"/>
<sequence length="150" mass="17243">MIALRSMNVKRNLLLGYWIVLPVLFYFYLFLVSFNQHVTIQQLILQIPGFTLAFLLSFLMLFQAACLYLIGAQNEKKSLIEKRFLTFSLFQQILTGNIIGAALCYFYSRNMFAEKQTASRNEKFIFCFAIGFISLISVVVIVIATRLKGV</sequence>
<reference evidence="3 4" key="1">
    <citation type="submission" date="2023-03" db="EMBL/GenBank/DDBJ databases">
        <authorList>
            <person name="Shen W."/>
            <person name="Cai J."/>
        </authorList>
    </citation>
    <scope>NUCLEOTIDE SEQUENCE [LARGE SCALE GENOMIC DNA]</scope>
    <source>
        <strain evidence="2">P33-2</strain>
        <strain evidence="3 4">Y2</strain>
    </source>
</reference>
<dbReference type="Proteomes" id="UP001260773">
    <property type="component" value="Unassembled WGS sequence"/>
</dbReference>
<accession>A0AAJ1MW51</accession>
<dbReference type="Proteomes" id="UP001264335">
    <property type="component" value="Unassembled WGS sequence"/>
</dbReference>
<evidence type="ECO:0000313" key="3">
    <source>
        <dbReference type="EMBL" id="MDT2515522.1"/>
    </source>
</evidence>
<feature type="transmembrane region" description="Helical" evidence="1">
    <location>
        <begin position="123"/>
        <end position="144"/>
    </location>
</feature>
<proteinExistence type="predicted"/>
<feature type="transmembrane region" description="Helical" evidence="1">
    <location>
        <begin position="84"/>
        <end position="108"/>
    </location>
</feature>
<keyword evidence="1" id="KW-0472">Membrane</keyword>
<dbReference type="RefSeq" id="WP_016181846.1">
    <property type="nucleotide sequence ID" value="NZ_CAAKOC010000228.1"/>
</dbReference>